<organism evidence="1">
    <name type="scientific">bioreactor metagenome</name>
    <dbReference type="NCBI Taxonomy" id="1076179"/>
    <lineage>
        <taxon>unclassified sequences</taxon>
        <taxon>metagenomes</taxon>
        <taxon>ecological metagenomes</taxon>
    </lineage>
</organism>
<name>A0A645EWM0_9ZZZZ</name>
<reference evidence="1" key="1">
    <citation type="submission" date="2019-08" db="EMBL/GenBank/DDBJ databases">
        <authorList>
            <person name="Kucharzyk K."/>
            <person name="Murdoch R.W."/>
            <person name="Higgins S."/>
            <person name="Loffler F."/>
        </authorList>
    </citation>
    <scope>NUCLEOTIDE SEQUENCE</scope>
</reference>
<proteinExistence type="predicted"/>
<evidence type="ECO:0000313" key="1">
    <source>
        <dbReference type="EMBL" id="MPN04854.1"/>
    </source>
</evidence>
<comment type="caution">
    <text evidence="1">The sequence shown here is derived from an EMBL/GenBank/DDBJ whole genome shotgun (WGS) entry which is preliminary data.</text>
</comment>
<dbReference type="EMBL" id="VSSQ01050773">
    <property type="protein sequence ID" value="MPN04854.1"/>
    <property type="molecule type" value="Genomic_DNA"/>
</dbReference>
<sequence length="169" mass="19284">MCGRLQTHVFGIIQRHIGETLPVDDIDQVGGDVDNTFTLLFHIIIPGRTDQGISRNILIKMMHTFHINSGICCGSVFQNTEKFPVAHQFFFHDIQNIITLGHQVVKQNVIFLGNGKRFFQLFKLIFIDGHGFIGQHIVTGLHRLADVVRFLPVVPGQHHHIAFFVRQHF</sequence>
<dbReference type="AlphaFoldDB" id="A0A645EWM0"/>
<protein>
    <submittedName>
        <fullName evidence="1">Uncharacterized protein</fullName>
    </submittedName>
</protein>
<gene>
    <name evidence="1" type="ORF">SDC9_152102</name>
</gene>
<accession>A0A645EWM0</accession>